<dbReference type="NCBIfam" id="TIGR01764">
    <property type="entry name" value="excise"/>
    <property type="match status" value="1"/>
</dbReference>
<name>A0A2V1HML6_9MICO</name>
<dbReference type="Proteomes" id="UP000244893">
    <property type="component" value="Unassembled WGS sequence"/>
</dbReference>
<dbReference type="InterPro" id="IPR010093">
    <property type="entry name" value="SinI_DNA-bd"/>
</dbReference>
<dbReference type="InterPro" id="IPR041657">
    <property type="entry name" value="HTH_17"/>
</dbReference>
<evidence type="ECO:0000313" key="2">
    <source>
        <dbReference type="EMBL" id="PVZ93846.1"/>
    </source>
</evidence>
<keyword evidence="2" id="KW-0238">DNA-binding</keyword>
<dbReference type="AlphaFoldDB" id="A0A2V1HML6"/>
<proteinExistence type="predicted"/>
<dbReference type="GO" id="GO:0003677">
    <property type="term" value="F:DNA binding"/>
    <property type="evidence" value="ECO:0007669"/>
    <property type="project" value="UniProtKB-KW"/>
</dbReference>
<accession>A0A2V1HML6</accession>
<dbReference type="Pfam" id="PF12728">
    <property type="entry name" value="HTH_17"/>
    <property type="match status" value="1"/>
</dbReference>
<comment type="caution">
    <text evidence="2">The sequence shown here is derived from an EMBL/GenBank/DDBJ whole genome shotgun (WGS) entry which is preliminary data.</text>
</comment>
<evidence type="ECO:0000313" key="3">
    <source>
        <dbReference type="Proteomes" id="UP000244893"/>
    </source>
</evidence>
<protein>
    <submittedName>
        <fullName evidence="2">DNA-binding protein</fullName>
    </submittedName>
</protein>
<gene>
    <name evidence="2" type="ORF">DDQ50_08675</name>
</gene>
<dbReference type="OrthoDB" id="3630783at2"/>
<keyword evidence="3" id="KW-1185">Reference proteome</keyword>
<reference evidence="2 3" key="1">
    <citation type="submission" date="2018-05" db="EMBL/GenBank/DDBJ databases">
        <title>Amnibacterium sp. M8JJ-5, whole genome shotgun sequence.</title>
        <authorList>
            <person name="Tuo L."/>
        </authorList>
    </citation>
    <scope>NUCLEOTIDE SEQUENCE [LARGE SCALE GENOMIC DNA]</scope>
    <source>
        <strain evidence="2 3">M8JJ-5</strain>
    </source>
</reference>
<evidence type="ECO:0000259" key="1">
    <source>
        <dbReference type="Pfam" id="PF12728"/>
    </source>
</evidence>
<dbReference type="EMBL" id="QEOP01000002">
    <property type="protein sequence ID" value="PVZ93846.1"/>
    <property type="molecule type" value="Genomic_DNA"/>
</dbReference>
<sequence>MDSRSCARRRSTSDRAVTSERPLLYTPAEAASLLRISRSKFYELLTAGEIRSVKIGQSRRVRRTDLEEYVERLTE</sequence>
<feature type="domain" description="Helix-turn-helix" evidence="1">
    <location>
        <begin position="24"/>
        <end position="72"/>
    </location>
</feature>
<organism evidence="2 3">
    <name type="scientific">Amnibacterium flavum</name>
    <dbReference type="NCBI Taxonomy" id="2173173"/>
    <lineage>
        <taxon>Bacteria</taxon>
        <taxon>Bacillati</taxon>
        <taxon>Actinomycetota</taxon>
        <taxon>Actinomycetes</taxon>
        <taxon>Micrococcales</taxon>
        <taxon>Microbacteriaceae</taxon>
        <taxon>Amnibacterium</taxon>
    </lineage>
</organism>